<organism evidence="1 2">
    <name type="scientific">Stenotrophomonas aracearum</name>
    <dbReference type="NCBI Taxonomy" id="3003272"/>
    <lineage>
        <taxon>Bacteria</taxon>
        <taxon>Pseudomonadati</taxon>
        <taxon>Pseudomonadota</taxon>
        <taxon>Gammaproteobacteria</taxon>
        <taxon>Lysobacterales</taxon>
        <taxon>Lysobacteraceae</taxon>
        <taxon>Stenotrophomonas</taxon>
    </lineage>
</organism>
<dbReference type="RefSeq" id="WP_311182124.1">
    <property type="nucleotide sequence ID" value="NZ_CP115543.1"/>
</dbReference>
<name>A0ABY9YAB3_9GAMM</name>
<keyword evidence="2" id="KW-1185">Reference proteome</keyword>
<reference evidence="1 2" key="1">
    <citation type="submission" date="2022-12" db="EMBL/GenBank/DDBJ databases">
        <title>Two new species, Stenotrophomonas aracearum and Stenotrophomonas oahuensis, isolated from Anthurium (Araceae family) in Hawaii.</title>
        <authorList>
            <person name="Chunag S.C."/>
            <person name="Dobhal S."/>
            <person name="Alvarez A."/>
            <person name="Arif M."/>
        </authorList>
    </citation>
    <scope>NUCLEOTIDE SEQUENCE [LARGE SCALE GENOMIC DNA]</scope>
    <source>
        <strain evidence="1 2">A5588</strain>
    </source>
</reference>
<dbReference type="Proteomes" id="UP001305421">
    <property type="component" value="Chromosome"/>
</dbReference>
<proteinExistence type="predicted"/>
<evidence type="ECO:0000313" key="1">
    <source>
        <dbReference type="EMBL" id="WNH47345.1"/>
    </source>
</evidence>
<evidence type="ECO:0000313" key="2">
    <source>
        <dbReference type="Proteomes" id="UP001305421"/>
    </source>
</evidence>
<protein>
    <submittedName>
        <fullName evidence="1">Uncharacterized protein</fullName>
    </submittedName>
</protein>
<gene>
    <name evidence="1" type="ORF">PDM28_11595</name>
</gene>
<sequence length="276" mass="31126">MDDMERFRIRNLVLNDIEAQLHGADSFQVARYKMFLAIRHHIPQLPHAPYYPPFGSFESIPGKAMVLDNALSRAMKEIANQINSFGQMIRSLEAWDLVIEDLDYKLIFSLAIEHIEPLANLAISATQAIRGQMIYATVECGALINSIIGQPLRWDGSTHVTMKVAKSVAENWKGWPELAEKLTLLEAQELNEASGHFRNSFQHGAPRQLVIGLTEHTEWTKHADGSFSWGIGTQDPIKLKEIIPHLKKAHHDLLRAQEAIIELTKEWESAVPIAVV</sequence>
<accession>A0ABY9YAB3</accession>
<dbReference type="EMBL" id="CP115543">
    <property type="protein sequence ID" value="WNH47345.1"/>
    <property type="molecule type" value="Genomic_DNA"/>
</dbReference>